<reference evidence="3" key="1">
    <citation type="submission" date="2016-10" db="EMBL/GenBank/DDBJ databases">
        <authorList>
            <person name="Varghese N."/>
            <person name="Submissions S."/>
        </authorList>
    </citation>
    <scope>NUCLEOTIDE SEQUENCE [LARGE SCALE GENOMIC DNA]</scope>
    <source>
        <strain evidence="3">DSM 19083</strain>
    </source>
</reference>
<evidence type="ECO:0000256" key="1">
    <source>
        <dbReference type="SAM" id="MobiDB-lite"/>
    </source>
</evidence>
<feature type="compositionally biased region" description="Basic and acidic residues" evidence="1">
    <location>
        <begin position="217"/>
        <end position="227"/>
    </location>
</feature>
<feature type="region of interest" description="Disordered" evidence="1">
    <location>
        <begin position="128"/>
        <end position="150"/>
    </location>
</feature>
<feature type="compositionally biased region" description="Polar residues" evidence="1">
    <location>
        <begin position="128"/>
        <end position="144"/>
    </location>
</feature>
<feature type="region of interest" description="Disordered" evidence="1">
    <location>
        <begin position="216"/>
        <end position="305"/>
    </location>
</feature>
<sequence length="305" mass="30699">MTESYGSTGPTEPYAPLPTDSQGTGSPAHAADTPARQSAWGDTAAAGTPVSSQATTTGDPSGGGMKDKASAAGATAKEGAGRVMDAEKQMAHDTAHEAKNVAKDTVAEARTQAKDLFSQTRDEISRTAGEQLQRLSGTTSSLSSEFGKMASSSEEGGLAASLVEQASSYLDRATQWVEGREPGELLTDVKRYASRHPGTFMAVAAGLGLVAGRVARGAKDEHGDDSTTHGAPTTSTARSSAYDPAPAGTTGASTAGYGTTNASTAGYGTTGTTGTTSTPDGTQSTAYRSPGYGEPGYQRPGGGSL</sequence>
<protein>
    <submittedName>
        <fullName evidence="2">Uncharacterized protein</fullName>
    </submittedName>
</protein>
<dbReference type="OrthoDB" id="4578793at2"/>
<dbReference type="RefSeq" id="WP_093376095.1">
    <property type="nucleotide sequence ID" value="NZ_BNAN01000002.1"/>
</dbReference>
<evidence type="ECO:0000313" key="2">
    <source>
        <dbReference type="EMBL" id="SFF01220.1"/>
    </source>
</evidence>
<feature type="region of interest" description="Disordered" evidence="1">
    <location>
        <begin position="1"/>
        <end position="107"/>
    </location>
</feature>
<organism evidence="2 3">
    <name type="scientific">Flavimobilis marinus</name>
    <dbReference type="NCBI Taxonomy" id="285351"/>
    <lineage>
        <taxon>Bacteria</taxon>
        <taxon>Bacillati</taxon>
        <taxon>Actinomycetota</taxon>
        <taxon>Actinomycetes</taxon>
        <taxon>Micrococcales</taxon>
        <taxon>Jonesiaceae</taxon>
        <taxon>Flavimobilis</taxon>
    </lineage>
</organism>
<feature type="compositionally biased region" description="Polar residues" evidence="1">
    <location>
        <begin position="49"/>
        <end position="59"/>
    </location>
</feature>
<dbReference type="STRING" id="285351.SAMN04488035_1171"/>
<dbReference type="Proteomes" id="UP000198520">
    <property type="component" value="Unassembled WGS sequence"/>
</dbReference>
<name>A0A1I2F9K9_9MICO</name>
<feature type="compositionally biased region" description="Polar residues" evidence="1">
    <location>
        <begin position="1"/>
        <end position="10"/>
    </location>
</feature>
<dbReference type="AlphaFoldDB" id="A0A1I2F9K9"/>
<dbReference type="EMBL" id="FONZ01000002">
    <property type="protein sequence ID" value="SFF01220.1"/>
    <property type="molecule type" value="Genomic_DNA"/>
</dbReference>
<feature type="compositionally biased region" description="Basic and acidic residues" evidence="1">
    <location>
        <begin position="84"/>
        <end position="107"/>
    </location>
</feature>
<keyword evidence="3" id="KW-1185">Reference proteome</keyword>
<proteinExistence type="predicted"/>
<evidence type="ECO:0000313" key="3">
    <source>
        <dbReference type="Proteomes" id="UP000198520"/>
    </source>
</evidence>
<feature type="compositionally biased region" description="Polar residues" evidence="1">
    <location>
        <begin position="228"/>
        <end position="239"/>
    </location>
</feature>
<gene>
    <name evidence="2" type="ORF">SAMN04488035_1171</name>
</gene>
<feature type="compositionally biased region" description="Low complexity" evidence="1">
    <location>
        <begin position="245"/>
        <end position="286"/>
    </location>
</feature>
<accession>A0A1I2F9K9</accession>